<organism evidence="3 4">
    <name type="scientific">Polarella glacialis</name>
    <name type="common">Dinoflagellate</name>
    <dbReference type="NCBI Taxonomy" id="89957"/>
    <lineage>
        <taxon>Eukaryota</taxon>
        <taxon>Sar</taxon>
        <taxon>Alveolata</taxon>
        <taxon>Dinophyceae</taxon>
        <taxon>Suessiales</taxon>
        <taxon>Suessiaceae</taxon>
        <taxon>Polarella</taxon>
    </lineage>
</organism>
<accession>A0A813HWL7</accession>
<comment type="caution">
    <text evidence="3">The sequence shown here is derived from an EMBL/GenBank/DDBJ whole genome shotgun (WGS) entry which is preliminary data.</text>
</comment>
<dbReference type="PANTHER" id="PTHR12826">
    <property type="entry name" value="RIBONUCLEASE Y"/>
    <property type="match status" value="1"/>
</dbReference>
<dbReference type="Proteomes" id="UP000654075">
    <property type="component" value="Unassembled WGS sequence"/>
</dbReference>
<feature type="region of interest" description="Disordered" evidence="2">
    <location>
        <begin position="1"/>
        <end position="43"/>
    </location>
</feature>
<proteinExistence type="predicted"/>
<evidence type="ECO:0000313" key="4">
    <source>
        <dbReference type="Proteomes" id="UP000654075"/>
    </source>
</evidence>
<keyword evidence="4" id="KW-1185">Reference proteome</keyword>
<evidence type="ECO:0000313" key="3">
    <source>
        <dbReference type="EMBL" id="CAE8642112.1"/>
    </source>
</evidence>
<keyword evidence="1" id="KW-0694">RNA-binding</keyword>
<dbReference type="GO" id="GO:0005634">
    <property type="term" value="C:nucleus"/>
    <property type="evidence" value="ECO:0007669"/>
    <property type="project" value="TreeGrafter"/>
</dbReference>
<dbReference type="AlphaFoldDB" id="A0A813HWL7"/>
<feature type="non-terminal residue" evidence="3">
    <location>
        <position position="160"/>
    </location>
</feature>
<dbReference type="CDD" id="cd22391">
    <property type="entry name" value="KH-I_PNO1_rpt1"/>
    <property type="match status" value="1"/>
</dbReference>
<dbReference type="GO" id="GO:0003723">
    <property type="term" value="F:RNA binding"/>
    <property type="evidence" value="ECO:0007669"/>
    <property type="project" value="UniProtKB-KW"/>
</dbReference>
<feature type="compositionally biased region" description="Acidic residues" evidence="2">
    <location>
        <begin position="14"/>
        <end position="25"/>
    </location>
</feature>
<dbReference type="EMBL" id="CAJNNV010033106">
    <property type="protein sequence ID" value="CAE8642112.1"/>
    <property type="molecule type" value="Genomic_DNA"/>
</dbReference>
<dbReference type="OrthoDB" id="1932641at2759"/>
<name>A0A813HWL7_POLGL</name>
<evidence type="ECO:0000256" key="2">
    <source>
        <dbReference type="SAM" id="MobiDB-lite"/>
    </source>
</evidence>
<dbReference type="PANTHER" id="PTHR12826:SF13">
    <property type="entry name" value="RNA-BINDING PROTEIN PNO1"/>
    <property type="match status" value="1"/>
</dbReference>
<sequence>MASKAAIETAVPMDGDDDLAEEEPQAEPGFGPVRRKGKKTESGITFEPAEVEDVMVETIEEDAEGEAYAKPEFAALTPKQQGMRRQLRRIQVPPHRMTPLKASWIGLIEPMVEHMKLQVRMNTKRRAVEIRNSEHTTDIGYLQKAADYMKAFMLGFDQPD</sequence>
<protein>
    <submittedName>
        <fullName evidence="3">Uncharacterized protein</fullName>
    </submittedName>
</protein>
<evidence type="ECO:0000256" key="1">
    <source>
        <dbReference type="ARBA" id="ARBA00022884"/>
    </source>
</evidence>
<gene>
    <name evidence="3" type="ORF">PGLA1383_LOCUS56644</name>
</gene>
<reference evidence="3" key="1">
    <citation type="submission" date="2021-02" db="EMBL/GenBank/DDBJ databases">
        <authorList>
            <person name="Dougan E. K."/>
            <person name="Rhodes N."/>
            <person name="Thang M."/>
            <person name="Chan C."/>
        </authorList>
    </citation>
    <scope>NUCLEOTIDE SEQUENCE</scope>
</reference>
<dbReference type="InterPro" id="IPR055212">
    <property type="entry name" value="KH-I_PNO1_first"/>
</dbReference>